<evidence type="ECO:0000256" key="3">
    <source>
        <dbReference type="ARBA" id="ARBA00014885"/>
    </source>
</evidence>
<keyword evidence="17" id="KW-1185">Reference proteome</keyword>
<keyword evidence="7 15" id="KW-0227">DNA damage</keyword>
<dbReference type="EC" id="3.1.21.10" evidence="14 15"/>
<accession>A5EUW4</accession>
<dbReference type="AlphaFoldDB" id="A5EUW4"/>
<keyword evidence="8 15" id="KW-0378">Hydrolase</keyword>
<comment type="cofactor">
    <cofactor evidence="1">
        <name>Mg(2+)</name>
        <dbReference type="ChEBI" id="CHEBI:18420"/>
    </cofactor>
</comment>
<dbReference type="EMBL" id="CP000513">
    <property type="protein sequence ID" value="ABQ13391.1"/>
    <property type="molecule type" value="Genomic_DNA"/>
</dbReference>
<dbReference type="HOGENOM" id="CLU_139466_0_2_6"/>
<dbReference type="Pfam" id="PF05866">
    <property type="entry name" value="RusA"/>
    <property type="match status" value="1"/>
</dbReference>
<proteinExistence type="inferred from homology"/>
<keyword evidence="6 15" id="KW-0255">Endonuclease</keyword>
<keyword evidence="5" id="KW-0479">Metal-binding</keyword>
<dbReference type="InterPro" id="IPR016281">
    <property type="entry name" value="Endonuclease_RusA"/>
</dbReference>
<dbReference type="InterPro" id="IPR008822">
    <property type="entry name" value="Endonuclease_RusA-like"/>
</dbReference>
<evidence type="ECO:0000256" key="1">
    <source>
        <dbReference type="ARBA" id="ARBA00001946"/>
    </source>
</evidence>
<evidence type="ECO:0000256" key="2">
    <source>
        <dbReference type="ARBA" id="ARBA00011738"/>
    </source>
</evidence>
<dbReference type="GO" id="GO:0006310">
    <property type="term" value="P:DNA recombination"/>
    <property type="evidence" value="ECO:0007669"/>
    <property type="project" value="UniProtKB-KW"/>
</dbReference>
<keyword evidence="10" id="KW-0233">DNA recombination</keyword>
<dbReference type="KEGG" id="dno:DNO_0780"/>
<evidence type="ECO:0000256" key="9">
    <source>
        <dbReference type="ARBA" id="ARBA00022842"/>
    </source>
</evidence>
<dbReference type="Gene3D" id="3.30.1330.70">
    <property type="entry name" value="Holliday junction resolvase RusA"/>
    <property type="match status" value="1"/>
</dbReference>
<dbReference type="RefSeq" id="WP_012031105.1">
    <property type="nucleotide sequence ID" value="NC_009446.1"/>
</dbReference>
<comment type="subunit">
    <text evidence="2">Homodimer.</text>
</comment>
<evidence type="ECO:0000256" key="14">
    <source>
        <dbReference type="ARBA" id="ARBA00029488"/>
    </source>
</evidence>
<dbReference type="STRING" id="246195.DNO_0780"/>
<reference evidence="16 17" key="1">
    <citation type="journal article" date="2007" name="Nat. Biotechnol.">
        <title>Genome sequence and identification of candidate vaccine antigens from the animal pathogen Dichelobacter nodosus.</title>
        <authorList>
            <person name="Myers G.S."/>
            <person name="Parker D."/>
            <person name="Al-Hasani K."/>
            <person name="Kennan R.M."/>
            <person name="Seemann T."/>
            <person name="Ren Q."/>
            <person name="Badger J.H."/>
            <person name="Selengut J.D."/>
            <person name="Deboy R.T."/>
            <person name="Tettelin H."/>
            <person name="Boyce J.D."/>
            <person name="McCarl V.P."/>
            <person name="Han X."/>
            <person name="Nelson W.C."/>
            <person name="Madupu R."/>
            <person name="Mohamoud Y."/>
            <person name="Holley T."/>
            <person name="Fedorova N."/>
            <person name="Khouri H."/>
            <person name="Bottomley S.P."/>
            <person name="Whittington R.J."/>
            <person name="Adler B."/>
            <person name="Songer J.G."/>
            <person name="Rood J.I."/>
            <person name="Paulsen I.T."/>
        </authorList>
    </citation>
    <scope>NUCLEOTIDE SEQUENCE [LARGE SCALE GENOMIC DNA]</scope>
    <source>
        <strain evidence="16 17">VCS1703A</strain>
    </source>
</reference>
<comment type="similarity">
    <text evidence="15">Belongs to the rusA family.</text>
</comment>
<evidence type="ECO:0000256" key="15">
    <source>
        <dbReference type="PIRNR" id="PIRNR001007"/>
    </source>
</evidence>
<dbReference type="OrthoDB" id="73971at2"/>
<dbReference type="GO" id="GO:0008821">
    <property type="term" value="F:crossover junction DNA endonuclease activity"/>
    <property type="evidence" value="ECO:0007669"/>
    <property type="project" value="UniProtKB-EC"/>
</dbReference>
<evidence type="ECO:0000256" key="12">
    <source>
        <dbReference type="ARBA" id="ARBA00024745"/>
    </source>
</evidence>
<evidence type="ECO:0000256" key="13">
    <source>
        <dbReference type="ARBA" id="ARBA00029354"/>
    </source>
</evidence>
<dbReference type="PIRSF" id="PIRSF001007">
    <property type="entry name" value="RusA"/>
    <property type="match status" value="1"/>
</dbReference>
<evidence type="ECO:0000256" key="10">
    <source>
        <dbReference type="ARBA" id="ARBA00023172"/>
    </source>
</evidence>
<dbReference type="InterPro" id="IPR036614">
    <property type="entry name" value="RusA-like_sf"/>
</dbReference>
<evidence type="ECO:0000256" key="5">
    <source>
        <dbReference type="ARBA" id="ARBA00022723"/>
    </source>
</evidence>
<protein>
    <recommendedName>
        <fullName evidence="3 15">Crossover junction endodeoxyribonuclease rusA</fullName>
        <ecNumber evidence="14 15">3.1.21.10</ecNumber>
    </recommendedName>
</protein>
<comment type="function">
    <text evidence="15">Endonuclease that resolves Holliday junction intermediates made during homologous genetic recombination and DNA repair. Exhibits sequence and structure-selective cleavage of four-way DNA junctions, where it introduces symmetrical nicks in two strands of the same polarity at the 5' side of dinucleotides. Corrects the defects in genetic recombination and DNA repair associated with inactivation of ruvAB or ruvC.</text>
</comment>
<dbReference type="SUPFAM" id="SSF103084">
    <property type="entry name" value="Holliday junction resolvase RusA"/>
    <property type="match status" value="1"/>
</dbReference>
<sequence>MSVHTFKALLPMPPSVNHYYRRRGSHVYLSDEARIFRRDVVLKTIGKIPNKKRWFDKEQRLAMTVTLYPTNRRSFDIDNRLKALLDVLQEIGVYHNDNQIDDLRVVRGAVVKRELGFCVVEVKPC</sequence>
<evidence type="ECO:0000313" key="16">
    <source>
        <dbReference type="EMBL" id="ABQ13391.1"/>
    </source>
</evidence>
<evidence type="ECO:0000256" key="7">
    <source>
        <dbReference type="ARBA" id="ARBA00022763"/>
    </source>
</evidence>
<evidence type="ECO:0000256" key="11">
    <source>
        <dbReference type="ARBA" id="ARBA00023204"/>
    </source>
</evidence>
<name>A5EUW4_DICNV</name>
<keyword evidence="9" id="KW-0460">Magnesium</keyword>
<evidence type="ECO:0000256" key="6">
    <source>
        <dbReference type="ARBA" id="ARBA00022759"/>
    </source>
</evidence>
<keyword evidence="11 15" id="KW-0234">DNA repair</keyword>
<keyword evidence="4 15" id="KW-0540">Nuclease</keyword>
<dbReference type="GO" id="GO:0000287">
    <property type="term" value="F:magnesium ion binding"/>
    <property type="evidence" value="ECO:0007669"/>
    <property type="project" value="InterPro"/>
</dbReference>
<evidence type="ECO:0000313" key="17">
    <source>
        <dbReference type="Proteomes" id="UP000000248"/>
    </source>
</evidence>
<evidence type="ECO:0000256" key="8">
    <source>
        <dbReference type="ARBA" id="ARBA00022801"/>
    </source>
</evidence>
<comment type="catalytic activity">
    <reaction evidence="13 15">
        <text>Endonucleolytic cleavage at a junction such as a reciprocal single-stranded crossover between two homologous DNA duplexes (Holliday junction).</text>
        <dbReference type="EC" id="3.1.21.10"/>
    </reaction>
</comment>
<gene>
    <name evidence="16" type="ordered locus">DNO_0780</name>
</gene>
<dbReference type="GO" id="GO:0006281">
    <property type="term" value="P:DNA repair"/>
    <property type="evidence" value="ECO:0007669"/>
    <property type="project" value="UniProtKB-KW"/>
</dbReference>
<dbReference type="eggNOG" id="COG4570">
    <property type="taxonomic scope" value="Bacteria"/>
</dbReference>
<comment type="function">
    <text evidence="12">Endonuclease that resolves Holliday junction intermediates made during homologous genetic recombination and DNA repair. Exhibits sequence and structure-selective cleavage of four-way DNA junctions, where it introduces symmetrical nicks in two strands of the same polarity at the 5' side of CC dinucleotides. Corrects the defects in genetic recombination and DNA repair associated with inactivation of RuvAB or RuvC.</text>
</comment>
<organism evidence="16 17">
    <name type="scientific">Dichelobacter nodosus (strain VCS1703A)</name>
    <dbReference type="NCBI Taxonomy" id="246195"/>
    <lineage>
        <taxon>Bacteria</taxon>
        <taxon>Pseudomonadati</taxon>
        <taxon>Pseudomonadota</taxon>
        <taxon>Gammaproteobacteria</taxon>
        <taxon>Cardiobacteriales</taxon>
        <taxon>Cardiobacteriaceae</taxon>
        <taxon>Dichelobacter</taxon>
    </lineage>
</organism>
<dbReference type="Proteomes" id="UP000000248">
    <property type="component" value="Chromosome"/>
</dbReference>
<evidence type="ECO:0000256" key="4">
    <source>
        <dbReference type="ARBA" id="ARBA00022722"/>
    </source>
</evidence>